<organism evidence="2">
    <name type="scientific">hydrothermal vent metagenome</name>
    <dbReference type="NCBI Taxonomy" id="652676"/>
    <lineage>
        <taxon>unclassified sequences</taxon>
        <taxon>metagenomes</taxon>
        <taxon>ecological metagenomes</taxon>
    </lineage>
</organism>
<dbReference type="InterPro" id="IPR010982">
    <property type="entry name" value="Lambda_DNA-bd_dom_sf"/>
</dbReference>
<feature type="domain" description="HTH cro/C1-type" evidence="1">
    <location>
        <begin position="39"/>
        <end position="94"/>
    </location>
</feature>
<dbReference type="InterPro" id="IPR001387">
    <property type="entry name" value="Cro/C1-type_HTH"/>
</dbReference>
<dbReference type="CDD" id="cd00093">
    <property type="entry name" value="HTH_XRE"/>
    <property type="match status" value="1"/>
</dbReference>
<gene>
    <name evidence="2" type="ORF">MNBD_NITROSPIRAE01-1322</name>
</gene>
<reference evidence="2" key="1">
    <citation type="submission" date="2018-06" db="EMBL/GenBank/DDBJ databases">
        <authorList>
            <person name="Zhirakovskaya E."/>
        </authorList>
    </citation>
    <scope>NUCLEOTIDE SEQUENCE</scope>
</reference>
<protein>
    <recommendedName>
        <fullName evidence="1">HTH cro/C1-type domain-containing protein</fullName>
    </recommendedName>
</protein>
<dbReference type="EMBL" id="UOGF01000059">
    <property type="protein sequence ID" value="VAX30216.1"/>
    <property type="molecule type" value="Genomic_DNA"/>
</dbReference>
<dbReference type="SUPFAM" id="SSF47413">
    <property type="entry name" value="lambda repressor-like DNA-binding domains"/>
    <property type="match status" value="1"/>
</dbReference>
<dbReference type="AlphaFoldDB" id="A0A3B1CIA9"/>
<evidence type="ECO:0000313" key="2">
    <source>
        <dbReference type="EMBL" id="VAX30216.1"/>
    </source>
</evidence>
<dbReference type="GO" id="GO:0003677">
    <property type="term" value="F:DNA binding"/>
    <property type="evidence" value="ECO:0007669"/>
    <property type="project" value="InterPro"/>
</dbReference>
<evidence type="ECO:0000259" key="1">
    <source>
        <dbReference type="PROSITE" id="PS50943"/>
    </source>
</evidence>
<proteinExistence type="predicted"/>
<accession>A0A3B1CIA9</accession>
<dbReference type="PROSITE" id="PS50943">
    <property type="entry name" value="HTH_CROC1"/>
    <property type="match status" value="1"/>
</dbReference>
<name>A0A3B1CIA9_9ZZZZ</name>
<sequence length="110" mass="12891">MKNKKREIEFEESSGNVFADLEIENPEELQARAMIGYHVIQILNKKKLKQRELSTLLNVKQAEVSHLLNGHFSRFTTDKLLDFLKRLNQKVTIQISPHRQGEPFQQVAYK</sequence>
<dbReference type="Gene3D" id="1.10.260.40">
    <property type="entry name" value="lambda repressor-like DNA-binding domains"/>
    <property type="match status" value="1"/>
</dbReference>
<dbReference type="Pfam" id="PF13744">
    <property type="entry name" value="HTH_37"/>
    <property type="match status" value="1"/>
</dbReference>
<dbReference type="InterPro" id="IPR039554">
    <property type="entry name" value="HigA2-like_HTH"/>
</dbReference>